<reference evidence="19" key="1">
    <citation type="journal article" date="2019" name="Int. J. Syst. Evol. Microbiol.">
        <title>The Global Catalogue of Microorganisms (GCM) 10K type strain sequencing project: providing services to taxonomists for standard genome sequencing and annotation.</title>
        <authorList>
            <consortium name="The Broad Institute Genomics Platform"/>
            <consortium name="The Broad Institute Genome Sequencing Center for Infectious Disease"/>
            <person name="Wu L."/>
            <person name="Ma J."/>
        </authorList>
    </citation>
    <scope>NUCLEOTIDE SEQUENCE [LARGE SCALE GENOMIC DNA]</scope>
    <source>
        <strain evidence="19">CGMCC 1.16275</strain>
    </source>
</reference>
<keyword evidence="3" id="KW-0813">Transport</keyword>
<dbReference type="Pfam" id="PF22461">
    <property type="entry name" value="SLBB_2"/>
    <property type="match status" value="1"/>
</dbReference>
<protein>
    <submittedName>
        <fullName evidence="18">XrtA/PEP-CTERM system exopolysaccharide export protein</fullName>
    </submittedName>
</protein>
<dbReference type="Gene3D" id="3.10.560.10">
    <property type="entry name" value="Outer membrane lipoprotein wza domain like"/>
    <property type="match status" value="1"/>
</dbReference>
<comment type="similarity">
    <text evidence="2">Belongs to the BexD/CtrA/VexA family.</text>
</comment>
<keyword evidence="7 15" id="KW-0732">Signal</keyword>
<evidence type="ECO:0000256" key="9">
    <source>
        <dbReference type="ARBA" id="ARBA00023065"/>
    </source>
</evidence>
<dbReference type="InterPro" id="IPR054765">
    <property type="entry name" value="SLBB_dom"/>
</dbReference>
<keyword evidence="13" id="KW-0998">Cell outer membrane</keyword>
<feature type="signal peptide" evidence="15">
    <location>
        <begin position="1"/>
        <end position="25"/>
    </location>
</feature>
<dbReference type="PROSITE" id="PS51257">
    <property type="entry name" value="PROKAR_LIPOPROTEIN"/>
    <property type="match status" value="1"/>
</dbReference>
<dbReference type="PANTHER" id="PTHR33619">
    <property type="entry name" value="POLYSACCHARIDE EXPORT PROTEIN GFCE-RELATED"/>
    <property type="match status" value="1"/>
</dbReference>
<evidence type="ECO:0000313" key="19">
    <source>
        <dbReference type="Proteomes" id="UP001596456"/>
    </source>
</evidence>
<name>A0ABW2L1G2_9PROT</name>
<evidence type="ECO:0000256" key="7">
    <source>
        <dbReference type="ARBA" id="ARBA00022729"/>
    </source>
</evidence>
<evidence type="ECO:0000313" key="18">
    <source>
        <dbReference type="EMBL" id="MFC7335312.1"/>
    </source>
</evidence>
<keyword evidence="9" id="KW-0406">Ion transport</keyword>
<comment type="caution">
    <text evidence="18">The sequence shown here is derived from an EMBL/GenBank/DDBJ whole genome shotgun (WGS) entry which is preliminary data.</text>
</comment>
<evidence type="ECO:0000256" key="5">
    <source>
        <dbReference type="ARBA" id="ARBA00022597"/>
    </source>
</evidence>
<keyword evidence="8" id="KW-0625">Polysaccharide transport</keyword>
<evidence type="ECO:0000256" key="12">
    <source>
        <dbReference type="ARBA" id="ARBA00023139"/>
    </source>
</evidence>
<evidence type="ECO:0000256" key="6">
    <source>
        <dbReference type="ARBA" id="ARBA00022692"/>
    </source>
</evidence>
<dbReference type="PANTHER" id="PTHR33619:SF3">
    <property type="entry name" value="POLYSACCHARIDE EXPORT PROTEIN GFCE-RELATED"/>
    <property type="match status" value="1"/>
</dbReference>
<evidence type="ECO:0000256" key="10">
    <source>
        <dbReference type="ARBA" id="ARBA00023114"/>
    </source>
</evidence>
<dbReference type="RefSeq" id="WP_377360854.1">
    <property type="nucleotide sequence ID" value="NZ_JBHTCM010000028.1"/>
</dbReference>
<dbReference type="Pfam" id="PF02563">
    <property type="entry name" value="Poly_export"/>
    <property type="match status" value="1"/>
</dbReference>
<keyword evidence="4" id="KW-1134">Transmembrane beta strand</keyword>
<keyword evidence="5" id="KW-0762">Sugar transport</keyword>
<evidence type="ECO:0000256" key="8">
    <source>
        <dbReference type="ARBA" id="ARBA00023047"/>
    </source>
</evidence>
<evidence type="ECO:0000256" key="11">
    <source>
        <dbReference type="ARBA" id="ARBA00023136"/>
    </source>
</evidence>
<feature type="domain" description="Polysaccharide export protein N-terminal" evidence="16">
    <location>
        <begin position="37"/>
        <end position="111"/>
    </location>
</feature>
<dbReference type="Proteomes" id="UP001596456">
    <property type="component" value="Unassembled WGS sequence"/>
</dbReference>
<evidence type="ECO:0000256" key="15">
    <source>
        <dbReference type="SAM" id="SignalP"/>
    </source>
</evidence>
<dbReference type="Gene3D" id="3.30.1950.10">
    <property type="entry name" value="wza like domain"/>
    <property type="match status" value="1"/>
</dbReference>
<evidence type="ECO:0000259" key="16">
    <source>
        <dbReference type="Pfam" id="PF02563"/>
    </source>
</evidence>
<keyword evidence="12" id="KW-0564">Palmitate</keyword>
<accession>A0ABW2L1G2</accession>
<evidence type="ECO:0000256" key="1">
    <source>
        <dbReference type="ARBA" id="ARBA00004571"/>
    </source>
</evidence>
<keyword evidence="10" id="KW-0626">Porin</keyword>
<sequence>MSDVRRTRLMGSLAALALLTGCASGMEPPPASIDGAAASPYYRIGPGDALRVVVWRNQELSSEVRVRPDGRITVPLIEDMVAADKTPTVLARDIEEALGAYVQDPRVSVVVSDFVGPFSQQVRVVGAAANPQAIPYRAHMSLLDAMIAVGGLSEFAAGDEAVLVRTEGDGQSKYRVRLDRLVRDGDIDANVALLPGDIVIIPQSFF</sequence>
<comment type="subcellular location">
    <subcellularLocation>
        <location evidence="1">Cell outer membrane</location>
        <topology evidence="1">Multi-pass membrane protein</topology>
    </subcellularLocation>
</comment>
<evidence type="ECO:0000256" key="13">
    <source>
        <dbReference type="ARBA" id="ARBA00023237"/>
    </source>
</evidence>
<keyword evidence="14" id="KW-0449">Lipoprotein</keyword>
<evidence type="ECO:0000256" key="14">
    <source>
        <dbReference type="ARBA" id="ARBA00023288"/>
    </source>
</evidence>
<keyword evidence="11" id="KW-0472">Membrane</keyword>
<evidence type="ECO:0000256" key="2">
    <source>
        <dbReference type="ARBA" id="ARBA00009450"/>
    </source>
</evidence>
<dbReference type="InterPro" id="IPR003715">
    <property type="entry name" value="Poly_export_N"/>
</dbReference>
<proteinExistence type="inferred from homology"/>
<dbReference type="InterPro" id="IPR017477">
    <property type="entry name" value="PEP-CTERM_polysacc_export"/>
</dbReference>
<dbReference type="InterPro" id="IPR049712">
    <property type="entry name" value="Poly_export"/>
</dbReference>
<keyword evidence="19" id="KW-1185">Reference proteome</keyword>
<dbReference type="EMBL" id="JBHTCM010000028">
    <property type="protein sequence ID" value="MFC7335312.1"/>
    <property type="molecule type" value="Genomic_DNA"/>
</dbReference>
<organism evidence="18 19">
    <name type="scientific">Rhodocista pekingensis</name>
    <dbReference type="NCBI Taxonomy" id="201185"/>
    <lineage>
        <taxon>Bacteria</taxon>
        <taxon>Pseudomonadati</taxon>
        <taxon>Pseudomonadota</taxon>
        <taxon>Alphaproteobacteria</taxon>
        <taxon>Rhodospirillales</taxon>
        <taxon>Azospirillaceae</taxon>
        <taxon>Rhodocista</taxon>
    </lineage>
</organism>
<gene>
    <name evidence="18" type="ORF">ACFQPS_19245</name>
</gene>
<evidence type="ECO:0000259" key="17">
    <source>
        <dbReference type="Pfam" id="PF22461"/>
    </source>
</evidence>
<feature type="chain" id="PRO_5046125377" evidence="15">
    <location>
        <begin position="26"/>
        <end position="206"/>
    </location>
</feature>
<evidence type="ECO:0000256" key="4">
    <source>
        <dbReference type="ARBA" id="ARBA00022452"/>
    </source>
</evidence>
<dbReference type="NCBIfam" id="TIGR03027">
    <property type="entry name" value="pepcterm_export"/>
    <property type="match status" value="1"/>
</dbReference>
<feature type="domain" description="SLBB" evidence="17">
    <location>
        <begin position="120"/>
        <end position="201"/>
    </location>
</feature>
<evidence type="ECO:0000256" key="3">
    <source>
        <dbReference type="ARBA" id="ARBA00022448"/>
    </source>
</evidence>
<keyword evidence="6" id="KW-0812">Transmembrane</keyword>